<dbReference type="InterPro" id="IPR008949">
    <property type="entry name" value="Isoprenoid_synthase_dom_sf"/>
</dbReference>
<keyword evidence="4" id="KW-1185">Reference proteome</keyword>
<evidence type="ECO:0000256" key="1">
    <source>
        <dbReference type="ARBA" id="ARBA00007946"/>
    </source>
</evidence>
<organism evidence="3 4">
    <name type="scientific">Lentinus tigrinus ALCF2SS1-6</name>
    <dbReference type="NCBI Taxonomy" id="1328759"/>
    <lineage>
        <taxon>Eukaryota</taxon>
        <taxon>Fungi</taxon>
        <taxon>Dikarya</taxon>
        <taxon>Basidiomycota</taxon>
        <taxon>Agaricomycotina</taxon>
        <taxon>Agaricomycetes</taxon>
        <taxon>Polyporales</taxon>
        <taxon>Polyporaceae</taxon>
        <taxon>Lentinus</taxon>
    </lineage>
</organism>
<dbReference type="STRING" id="1328759.A0A5C2RTT2"/>
<dbReference type="Proteomes" id="UP000313359">
    <property type="component" value="Unassembled WGS sequence"/>
</dbReference>
<dbReference type="OrthoDB" id="2998174at2759"/>
<comment type="similarity">
    <text evidence="1">Belongs to the trichodiene synthase family.</text>
</comment>
<protein>
    <submittedName>
        <fullName evidence="3">Terpenoid synthase</fullName>
    </submittedName>
</protein>
<keyword evidence="2" id="KW-0456">Lyase</keyword>
<evidence type="ECO:0000256" key="2">
    <source>
        <dbReference type="ARBA" id="ARBA00023239"/>
    </source>
</evidence>
<dbReference type="EMBL" id="ML122303">
    <property type="protein sequence ID" value="RPD54631.1"/>
    <property type="molecule type" value="Genomic_DNA"/>
</dbReference>
<dbReference type="Gene3D" id="1.10.600.10">
    <property type="entry name" value="Farnesyl Diphosphate Synthase"/>
    <property type="match status" value="1"/>
</dbReference>
<name>A0A5C2RTT2_9APHY</name>
<dbReference type="Pfam" id="PF06330">
    <property type="entry name" value="TRI5"/>
    <property type="match status" value="1"/>
</dbReference>
<gene>
    <name evidence="3" type="ORF">L227DRAFT_580310</name>
</gene>
<dbReference type="InterPro" id="IPR024652">
    <property type="entry name" value="Trichodiene_synth"/>
</dbReference>
<evidence type="ECO:0000313" key="3">
    <source>
        <dbReference type="EMBL" id="RPD54631.1"/>
    </source>
</evidence>
<sequence>MPSTVFSDLTDSSKVLRTELQELLQGFLRGSAYRSPNTSKDLELRKRLASEIATWHLDVEPQMVGKMVETSCSYAETAYCHIPLEHRYYVALYTACMLYGEDLGERDPDSVAQFARRLIRGERQLNPIFDRLVDLLKEAHKYWTDVGADAIITGTVDALSGTFVEFATASMVVAPSATRYPWYLRTRAGGGPQFTHFMFTRSWRETPDSYLQLLPEIEHWTLGTNDILSFYKEELAGETNNYVHLRAAAEQLSPLEVLRRLTGEVIDTALRIRKIIGDDRELAEIWEMYLQCYLEFSIRTPRYRLCDLGILP</sequence>
<dbReference type="GO" id="GO:0016838">
    <property type="term" value="F:carbon-oxygen lyase activity, acting on phosphates"/>
    <property type="evidence" value="ECO:0007669"/>
    <property type="project" value="InterPro"/>
</dbReference>
<evidence type="ECO:0000313" key="4">
    <source>
        <dbReference type="Proteomes" id="UP000313359"/>
    </source>
</evidence>
<dbReference type="AlphaFoldDB" id="A0A5C2RTT2"/>
<reference evidence="3" key="1">
    <citation type="journal article" date="2018" name="Genome Biol. Evol.">
        <title>Genomics and development of Lentinus tigrinus, a white-rot wood-decaying mushroom with dimorphic fruiting bodies.</title>
        <authorList>
            <person name="Wu B."/>
            <person name="Xu Z."/>
            <person name="Knudson A."/>
            <person name="Carlson A."/>
            <person name="Chen N."/>
            <person name="Kovaka S."/>
            <person name="LaButti K."/>
            <person name="Lipzen A."/>
            <person name="Pennachio C."/>
            <person name="Riley R."/>
            <person name="Schakwitz W."/>
            <person name="Umezawa K."/>
            <person name="Ohm R.A."/>
            <person name="Grigoriev I.V."/>
            <person name="Nagy L.G."/>
            <person name="Gibbons J."/>
            <person name="Hibbett D."/>
        </authorList>
    </citation>
    <scope>NUCLEOTIDE SEQUENCE [LARGE SCALE GENOMIC DNA]</scope>
    <source>
        <strain evidence="3">ALCF2SS1-6</strain>
    </source>
</reference>
<accession>A0A5C2RTT2</accession>
<dbReference type="SUPFAM" id="SSF48576">
    <property type="entry name" value="Terpenoid synthases"/>
    <property type="match status" value="1"/>
</dbReference>
<proteinExistence type="inferred from homology"/>